<proteinExistence type="predicted"/>
<evidence type="ECO:0008006" key="3">
    <source>
        <dbReference type="Google" id="ProtNLM"/>
    </source>
</evidence>
<reference evidence="2" key="1">
    <citation type="submission" date="2016-10" db="EMBL/GenBank/DDBJ databases">
        <authorList>
            <person name="Varghese N."/>
            <person name="Submissions S."/>
        </authorList>
    </citation>
    <scope>NUCLEOTIDE SEQUENCE [LARGE SCALE GENOMIC DNA]</scope>
    <source>
        <strain evidence="2">IBRC-M 10761</strain>
    </source>
</reference>
<organism evidence="1 2">
    <name type="scientific">Cyclobacterium xiamenense</name>
    <dbReference type="NCBI Taxonomy" id="1297121"/>
    <lineage>
        <taxon>Bacteria</taxon>
        <taxon>Pseudomonadati</taxon>
        <taxon>Bacteroidota</taxon>
        <taxon>Cytophagia</taxon>
        <taxon>Cytophagales</taxon>
        <taxon>Cyclobacteriaceae</taxon>
        <taxon>Cyclobacterium</taxon>
    </lineage>
</organism>
<gene>
    <name evidence="1" type="ORF">SAMN05192553_101728</name>
</gene>
<dbReference type="STRING" id="1416801.SAMN05192553_101728"/>
<dbReference type="InterPro" id="IPR022269">
    <property type="entry name" value="SO_2930-like_C"/>
</dbReference>
<dbReference type="NCBIfam" id="TIGR03806">
    <property type="entry name" value="chp_HNE_0200"/>
    <property type="match status" value="1"/>
</dbReference>
<evidence type="ECO:0000313" key="2">
    <source>
        <dbReference type="Proteomes" id="UP000199403"/>
    </source>
</evidence>
<evidence type="ECO:0000313" key="1">
    <source>
        <dbReference type="EMBL" id="SEI89222.1"/>
    </source>
</evidence>
<dbReference type="AlphaFoldDB" id="A0A1H6UMU5"/>
<keyword evidence="2" id="KW-1185">Reference proteome</keyword>
<sequence length="350" mass="39160">MVYGEWEAPDVDINTVNFDQMPFSKLSDYGFFKGKIREFNPGKGVVLYEPASSLFTDYAFKTRYIWMPEGASATIQDDSEGTIDFPENTVLIKNFYYPADFRNPLEKIRVIETRIMVKKNGAWEAFPYLWNEEQTDAIYKAVGAEVSVDWVDQQGQAQFVKYIVPNQAQCKSCHNSNEVMVPLGVKAKQLNHALPGKGNQLIAWEEAGYLEELKPLQAYPAMVDYSDISSDLNLRAKAYLDSNCAHCHRAEGPASTSGLFLNYEETDPAKLGVFKTPVAAGFGAGSFTYAIWPGKSNESILTYRMGTNQVGAAMPEIGRGLVHREGMELIKAWIDAMPEESFHHLSAGKR</sequence>
<name>A0A1H6UMU5_9BACT</name>
<dbReference type="Proteomes" id="UP000199403">
    <property type="component" value="Unassembled WGS sequence"/>
</dbReference>
<dbReference type="InterPro" id="IPR036280">
    <property type="entry name" value="Multihaem_cyt_sf"/>
</dbReference>
<protein>
    <recommendedName>
        <fullName evidence="3">Cytochrome c domain-containing protein</fullName>
    </recommendedName>
</protein>
<dbReference type="EMBL" id="FNZH01000001">
    <property type="protein sequence ID" value="SEI89222.1"/>
    <property type="molecule type" value="Genomic_DNA"/>
</dbReference>
<accession>A0A1H6UMU5</accession>
<dbReference type="SUPFAM" id="SSF48695">
    <property type="entry name" value="Multiheme cytochromes"/>
    <property type="match status" value="1"/>
</dbReference>